<feature type="transmembrane region" description="Helical" evidence="6">
    <location>
        <begin position="20"/>
        <end position="41"/>
    </location>
</feature>
<protein>
    <recommendedName>
        <fullName evidence="7">Rhodopsin domain-containing protein</fullName>
    </recommendedName>
</protein>
<feature type="transmembrane region" description="Helical" evidence="6">
    <location>
        <begin position="53"/>
        <end position="74"/>
    </location>
</feature>
<proteinExistence type="inferred from homology"/>
<dbReference type="PANTHER" id="PTHR33048:SF162">
    <property type="entry name" value="SATRATOXIN BIOSYNTHESIS SC1 CLUSTER PROTEIN 4"/>
    <property type="match status" value="1"/>
</dbReference>
<dbReference type="InterPro" id="IPR052337">
    <property type="entry name" value="SAT4-like"/>
</dbReference>
<sequence>MADPLNASREGVPSMPLSQFQTTMWVLCGTSALFLASRFAVRMSTKGRLMVNDYFLVVSLPALLIGAGVLHSALGSLYAGVQPSSNEPLREAPRLTAAIELLWITIYSVKFCFLAQFKFHKPPYAYVSVHLTRHYWACVALTGAAFVFTIIQPIVSCPNSRDCQYFHASNVVIVALASAVTAVDIVTDLLVISIPVLLIYMANFTKSRTVLNCVFKSLSLFAIAIAVTRLRFQYDAESRQIQQVPMIFWLFVEAAVAVVMASISSYRTIVLDFLVEWRINRQALTAPLQTHVEWDRSQAPHRRLSFGLTKPDLRREDHSEIPLVRRPQDGT</sequence>
<feature type="transmembrane region" description="Helical" evidence="6">
    <location>
        <begin position="244"/>
        <end position="263"/>
    </location>
</feature>
<comment type="subcellular location">
    <subcellularLocation>
        <location evidence="1">Membrane</location>
        <topology evidence="1">Multi-pass membrane protein</topology>
    </subcellularLocation>
</comment>
<dbReference type="AlphaFoldDB" id="A0A9P4V4E5"/>
<feature type="transmembrane region" description="Helical" evidence="6">
    <location>
        <begin position="135"/>
        <end position="155"/>
    </location>
</feature>
<feature type="transmembrane region" description="Helical" evidence="6">
    <location>
        <begin position="213"/>
        <end position="232"/>
    </location>
</feature>
<evidence type="ECO:0000256" key="2">
    <source>
        <dbReference type="ARBA" id="ARBA00022692"/>
    </source>
</evidence>
<reference evidence="8" key="1">
    <citation type="journal article" date="2020" name="Stud. Mycol.">
        <title>101 Dothideomycetes genomes: a test case for predicting lifestyles and emergence of pathogens.</title>
        <authorList>
            <person name="Haridas S."/>
            <person name="Albert R."/>
            <person name="Binder M."/>
            <person name="Bloem J."/>
            <person name="Labutti K."/>
            <person name="Salamov A."/>
            <person name="Andreopoulos B."/>
            <person name="Baker S."/>
            <person name="Barry K."/>
            <person name="Bills G."/>
            <person name="Bluhm B."/>
            <person name="Cannon C."/>
            <person name="Castanera R."/>
            <person name="Culley D."/>
            <person name="Daum C."/>
            <person name="Ezra D."/>
            <person name="Gonzalez J."/>
            <person name="Henrissat B."/>
            <person name="Kuo A."/>
            <person name="Liang C."/>
            <person name="Lipzen A."/>
            <person name="Lutzoni F."/>
            <person name="Magnuson J."/>
            <person name="Mondo S."/>
            <person name="Nolan M."/>
            <person name="Ohm R."/>
            <person name="Pangilinan J."/>
            <person name="Park H.-J."/>
            <person name="Ramirez L."/>
            <person name="Alfaro M."/>
            <person name="Sun H."/>
            <person name="Tritt A."/>
            <person name="Yoshinaga Y."/>
            <person name="Zwiers L.-H."/>
            <person name="Turgeon B."/>
            <person name="Goodwin S."/>
            <person name="Spatafora J."/>
            <person name="Crous P."/>
            <person name="Grigoriev I."/>
        </authorList>
    </citation>
    <scope>NUCLEOTIDE SEQUENCE</scope>
    <source>
        <strain evidence="8">CBS 125425</strain>
    </source>
</reference>
<dbReference type="PANTHER" id="PTHR33048">
    <property type="entry name" value="PTH11-LIKE INTEGRAL MEMBRANE PROTEIN (AFU_ORTHOLOGUE AFUA_5G11245)"/>
    <property type="match status" value="1"/>
</dbReference>
<dbReference type="InterPro" id="IPR049326">
    <property type="entry name" value="Rhodopsin_dom_fungi"/>
</dbReference>
<dbReference type="GO" id="GO:0016020">
    <property type="term" value="C:membrane"/>
    <property type="evidence" value="ECO:0007669"/>
    <property type="project" value="UniProtKB-SubCell"/>
</dbReference>
<evidence type="ECO:0000313" key="8">
    <source>
        <dbReference type="EMBL" id="KAF2735270.1"/>
    </source>
</evidence>
<evidence type="ECO:0000256" key="5">
    <source>
        <dbReference type="ARBA" id="ARBA00038359"/>
    </source>
</evidence>
<comment type="caution">
    <text evidence="8">The sequence shown here is derived from an EMBL/GenBank/DDBJ whole genome shotgun (WGS) entry which is preliminary data.</text>
</comment>
<organism evidence="8 9">
    <name type="scientific">Polyplosphaeria fusca</name>
    <dbReference type="NCBI Taxonomy" id="682080"/>
    <lineage>
        <taxon>Eukaryota</taxon>
        <taxon>Fungi</taxon>
        <taxon>Dikarya</taxon>
        <taxon>Ascomycota</taxon>
        <taxon>Pezizomycotina</taxon>
        <taxon>Dothideomycetes</taxon>
        <taxon>Pleosporomycetidae</taxon>
        <taxon>Pleosporales</taxon>
        <taxon>Tetraplosphaeriaceae</taxon>
        <taxon>Polyplosphaeria</taxon>
    </lineage>
</organism>
<keyword evidence="9" id="KW-1185">Reference proteome</keyword>
<dbReference type="Pfam" id="PF20684">
    <property type="entry name" value="Fung_rhodopsin"/>
    <property type="match status" value="1"/>
</dbReference>
<feature type="domain" description="Rhodopsin" evidence="7">
    <location>
        <begin position="38"/>
        <end position="270"/>
    </location>
</feature>
<feature type="transmembrane region" description="Helical" evidence="6">
    <location>
        <begin position="94"/>
        <end position="114"/>
    </location>
</feature>
<evidence type="ECO:0000256" key="3">
    <source>
        <dbReference type="ARBA" id="ARBA00022989"/>
    </source>
</evidence>
<feature type="transmembrane region" description="Helical" evidence="6">
    <location>
        <begin position="175"/>
        <end position="201"/>
    </location>
</feature>
<keyword evidence="2 6" id="KW-0812">Transmembrane</keyword>
<evidence type="ECO:0000256" key="4">
    <source>
        <dbReference type="ARBA" id="ARBA00023136"/>
    </source>
</evidence>
<dbReference type="OrthoDB" id="444631at2759"/>
<dbReference type="Proteomes" id="UP000799444">
    <property type="component" value="Unassembled WGS sequence"/>
</dbReference>
<gene>
    <name evidence="8" type="ORF">EJ04DRAFT_552053</name>
</gene>
<evidence type="ECO:0000313" key="9">
    <source>
        <dbReference type="Proteomes" id="UP000799444"/>
    </source>
</evidence>
<keyword evidence="3 6" id="KW-1133">Transmembrane helix</keyword>
<evidence type="ECO:0000256" key="6">
    <source>
        <dbReference type="SAM" id="Phobius"/>
    </source>
</evidence>
<accession>A0A9P4V4E5</accession>
<dbReference type="EMBL" id="ML996137">
    <property type="protein sequence ID" value="KAF2735270.1"/>
    <property type="molecule type" value="Genomic_DNA"/>
</dbReference>
<keyword evidence="4 6" id="KW-0472">Membrane</keyword>
<evidence type="ECO:0000256" key="1">
    <source>
        <dbReference type="ARBA" id="ARBA00004141"/>
    </source>
</evidence>
<evidence type="ECO:0000259" key="7">
    <source>
        <dbReference type="Pfam" id="PF20684"/>
    </source>
</evidence>
<comment type="similarity">
    <text evidence="5">Belongs to the SAT4 family.</text>
</comment>
<name>A0A9P4V4E5_9PLEO</name>